<keyword evidence="3" id="KW-1185">Reference proteome</keyword>
<reference evidence="2 3" key="1">
    <citation type="submission" date="2018-06" db="EMBL/GenBank/DDBJ databases">
        <title>Spongiibacterium sp. HME9304 Genome sequencing and assembly.</title>
        <authorList>
            <person name="Kang H."/>
            <person name="Kim H."/>
            <person name="Joh K."/>
        </authorList>
    </citation>
    <scope>NUCLEOTIDE SEQUENCE [LARGE SCALE GENOMIC DNA]</scope>
    <source>
        <strain evidence="2 3">HME9304</strain>
    </source>
</reference>
<dbReference type="Gene3D" id="3.60.10.10">
    <property type="entry name" value="Endonuclease/exonuclease/phosphatase"/>
    <property type="match status" value="1"/>
</dbReference>
<feature type="domain" description="Endonuclease/exonuclease/phosphatase" evidence="1">
    <location>
        <begin position="24"/>
        <end position="267"/>
    </location>
</feature>
<evidence type="ECO:0000259" key="1">
    <source>
        <dbReference type="Pfam" id="PF03372"/>
    </source>
</evidence>
<dbReference type="Pfam" id="PF03372">
    <property type="entry name" value="Exo_endo_phos"/>
    <property type="match status" value="1"/>
</dbReference>
<protein>
    <recommendedName>
        <fullName evidence="1">Endonuclease/exonuclease/phosphatase domain-containing protein</fullName>
    </recommendedName>
</protein>
<dbReference type="CDD" id="cd09083">
    <property type="entry name" value="EEP-1"/>
    <property type="match status" value="1"/>
</dbReference>
<sequence length="277" mass="31582">MERIATLCILFISQFVCGQQLDVLTYNIKYDNPKDSVNGWDQRKDFLISQLNFYAPDVFGTQEGLIHQLEDIKNGLEDYSFVGVGRDEGNGEGEFCAIFYNQNKIELVEESTFWLSTTPQKPSKGWDAAIKRICTYGKFKSKENGKEFFVFNTHFDHVGTRAREESAKLILKQLKEFNTKQLPTILMGDFNLETTSVGIQLLLEELQDTHIAAGKNAHGPKGTFNGFDFAKPVTRRIDFIFTDTNSFEVLKSAILSDSKDCKYPSDHLPVYARLRLE</sequence>
<dbReference type="InterPro" id="IPR036691">
    <property type="entry name" value="Endo/exonu/phosph_ase_sf"/>
</dbReference>
<gene>
    <name evidence="2" type="ORF">HME9304_01944</name>
</gene>
<dbReference type="PANTHER" id="PTHR12121:SF36">
    <property type="entry name" value="ENDONUCLEASE_EXONUCLEASE_PHOSPHATASE DOMAIN-CONTAINING PROTEIN"/>
    <property type="match status" value="1"/>
</dbReference>
<dbReference type="EMBL" id="CP030104">
    <property type="protein sequence ID" value="AWX44938.1"/>
    <property type="molecule type" value="Genomic_DNA"/>
</dbReference>
<organism evidence="2 3">
    <name type="scientific">Flagellimonas maritima</name>
    <dbReference type="NCBI Taxonomy" id="1383885"/>
    <lineage>
        <taxon>Bacteria</taxon>
        <taxon>Pseudomonadati</taxon>
        <taxon>Bacteroidota</taxon>
        <taxon>Flavobacteriia</taxon>
        <taxon>Flavobacteriales</taxon>
        <taxon>Flavobacteriaceae</taxon>
        <taxon>Flagellimonas</taxon>
    </lineage>
</organism>
<dbReference type="SUPFAM" id="SSF56219">
    <property type="entry name" value="DNase I-like"/>
    <property type="match status" value="1"/>
</dbReference>
<dbReference type="PANTHER" id="PTHR12121">
    <property type="entry name" value="CARBON CATABOLITE REPRESSOR PROTEIN 4"/>
    <property type="match status" value="1"/>
</dbReference>
<dbReference type="KEGG" id="spon:HME9304_01944"/>
<dbReference type="InterPro" id="IPR050410">
    <property type="entry name" value="CCR4/nocturin_mRNA_transcr"/>
</dbReference>
<dbReference type="InterPro" id="IPR005135">
    <property type="entry name" value="Endo/exonuclease/phosphatase"/>
</dbReference>
<dbReference type="GO" id="GO:0000175">
    <property type="term" value="F:3'-5'-RNA exonuclease activity"/>
    <property type="evidence" value="ECO:0007669"/>
    <property type="project" value="TreeGrafter"/>
</dbReference>
<proteinExistence type="predicted"/>
<evidence type="ECO:0000313" key="2">
    <source>
        <dbReference type="EMBL" id="AWX44938.1"/>
    </source>
</evidence>
<dbReference type="Proteomes" id="UP000248536">
    <property type="component" value="Chromosome"/>
</dbReference>
<dbReference type="AlphaFoldDB" id="A0A2Z4LUA0"/>
<accession>A0A2Z4LUA0</accession>
<evidence type="ECO:0000313" key="3">
    <source>
        <dbReference type="Proteomes" id="UP000248536"/>
    </source>
</evidence>
<name>A0A2Z4LUA0_9FLAO</name>